<accession>A0A9W7CP92</accession>
<evidence type="ECO:0000313" key="2">
    <source>
        <dbReference type="Proteomes" id="UP001165083"/>
    </source>
</evidence>
<sequence length="150" mass="17040">MTAVALDEDNRPYRGLPQLVDPSNDNRIERLQEIAQQRKDLSMRLKRTEETVDQMPSISMDMLVDTRTGEWSDEVAVKDTVVALSTSFLPRHLNRNGTVFGGEILSWMVRSCYGSGSIRRDEVVVADNLDVYRTRLRCTAAECSLETATW</sequence>
<name>A0A9W7CP92_9STRA</name>
<dbReference type="GO" id="GO:0005829">
    <property type="term" value="C:cytosol"/>
    <property type="evidence" value="ECO:0007669"/>
    <property type="project" value="TreeGrafter"/>
</dbReference>
<protein>
    <submittedName>
        <fullName evidence="1">Unnamed protein product</fullName>
    </submittedName>
</protein>
<keyword evidence="2" id="KW-1185">Reference proteome</keyword>
<proteinExistence type="predicted"/>
<reference evidence="1" key="1">
    <citation type="submission" date="2023-04" db="EMBL/GenBank/DDBJ databases">
        <title>Phytophthora lilii NBRC 32176.</title>
        <authorList>
            <person name="Ichikawa N."/>
            <person name="Sato H."/>
            <person name="Tonouchi N."/>
        </authorList>
    </citation>
    <scope>NUCLEOTIDE SEQUENCE</scope>
    <source>
        <strain evidence="1">NBRC 32176</strain>
    </source>
</reference>
<evidence type="ECO:0000313" key="1">
    <source>
        <dbReference type="EMBL" id="GMF35972.1"/>
    </source>
</evidence>
<dbReference type="InterPro" id="IPR040170">
    <property type="entry name" value="Cytosol_ACT"/>
</dbReference>
<dbReference type="EMBL" id="BSXW01001339">
    <property type="protein sequence ID" value="GMF35972.1"/>
    <property type="molecule type" value="Genomic_DNA"/>
</dbReference>
<gene>
    <name evidence="1" type="ORF">Plil01_001524900</name>
</gene>
<comment type="caution">
    <text evidence="1">The sequence shown here is derived from an EMBL/GenBank/DDBJ whole genome shotgun (WGS) entry which is preliminary data.</text>
</comment>
<dbReference type="PANTHER" id="PTHR11049:SF24">
    <property type="entry name" value="CYTOSOLIC ACYL COENZYME A THIOESTER HYDROLASE"/>
    <property type="match status" value="1"/>
</dbReference>
<dbReference type="GO" id="GO:0006637">
    <property type="term" value="P:acyl-CoA metabolic process"/>
    <property type="evidence" value="ECO:0007669"/>
    <property type="project" value="TreeGrafter"/>
</dbReference>
<dbReference type="Proteomes" id="UP001165083">
    <property type="component" value="Unassembled WGS sequence"/>
</dbReference>
<dbReference type="SUPFAM" id="SSF54637">
    <property type="entry name" value="Thioesterase/thiol ester dehydrase-isomerase"/>
    <property type="match status" value="1"/>
</dbReference>
<organism evidence="1 2">
    <name type="scientific">Phytophthora lilii</name>
    <dbReference type="NCBI Taxonomy" id="2077276"/>
    <lineage>
        <taxon>Eukaryota</taxon>
        <taxon>Sar</taxon>
        <taxon>Stramenopiles</taxon>
        <taxon>Oomycota</taxon>
        <taxon>Peronosporomycetes</taxon>
        <taxon>Peronosporales</taxon>
        <taxon>Peronosporaceae</taxon>
        <taxon>Phytophthora</taxon>
    </lineage>
</organism>
<dbReference type="AlphaFoldDB" id="A0A9W7CP92"/>
<dbReference type="OrthoDB" id="331699at2759"/>
<dbReference type="Gene3D" id="3.10.129.10">
    <property type="entry name" value="Hotdog Thioesterase"/>
    <property type="match status" value="1"/>
</dbReference>
<dbReference type="GO" id="GO:0052816">
    <property type="term" value="F:long-chain fatty acyl-CoA hydrolase activity"/>
    <property type="evidence" value="ECO:0007669"/>
    <property type="project" value="TreeGrafter"/>
</dbReference>
<dbReference type="InterPro" id="IPR029069">
    <property type="entry name" value="HotDog_dom_sf"/>
</dbReference>
<dbReference type="GO" id="GO:0009062">
    <property type="term" value="P:fatty acid catabolic process"/>
    <property type="evidence" value="ECO:0007669"/>
    <property type="project" value="TreeGrafter"/>
</dbReference>
<dbReference type="PANTHER" id="PTHR11049">
    <property type="entry name" value="ACYL COENZYME A THIOESTER HYDROLASE"/>
    <property type="match status" value="1"/>
</dbReference>